<keyword evidence="1" id="KW-0812">Transmembrane</keyword>
<evidence type="ECO:0000256" key="1">
    <source>
        <dbReference type="SAM" id="Phobius"/>
    </source>
</evidence>
<feature type="transmembrane region" description="Helical" evidence="1">
    <location>
        <begin position="154"/>
        <end position="178"/>
    </location>
</feature>
<keyword evidence="1" id="KW-1133">Transmembrane helix</keyword>
<dbReference type="RefSeq" id="WP_012993975.1">
    <property type="nucleotide sequence ID" value="NZ_NBZD01000002.1"/>
</dbReference>
<accession>A0A2J8B216</accession>
<keyword evidence="1" id="KW-0472">Membrane</keyword>
<reference evidence="3" key="1">
    <citation type="submission" date="2017-04" db="EMBL/GenBank/DDBJ databases">
        <authorList>
            <person name="Bumgarner R.E."/>
            <person name="Fredricks D.N."/>
            <person name="Srinivasan S."/>
        </authorList>
    </citation>
    <scope>NUCLEOTIDE SEQUENCE [LARGE SCALE GENOMIC DNA]</scope>
    <source>
        <strain evidence="3">KA00405</strain>
    </source>
</reference>
<feature type="transmembrane region" description="Helical" evidence="1">
    <location>
        <begin position="185"/>
        <end position="207"/>
    </location>
</feature>
<feature type="transmembrane region" description="Helical" evidence="1">
    <location>
        <begin position="56"/>
        <end position="75"/>
    </location>
</feature>
<gene>
    <name evidence="2" type="ORF">B7R76_04545</name>
</gene>
<feature type="transmembrane region" description="Helical" evidence="1">
    <location>
        <begin position="227"/>
        <end position="246"/>
    </location>
</feature>
<protein>
    <submittedName>
        <fullName evidence="2">Uncharacterized protein</fullName>
    </submittedName>
</protein>
<dbReference type="Proteomes" id="UP000236394">
    <property type="component" value="Unassembled WGS sequence"/>
</dbReference>
<evidence type="ECO:0000313" key="2">
    <source>
        <dbReference type="EMBL" id="PNH18827.1"/>
    </source>
</evidence>
<dbReference type="AlphaFoldDB" id="A0A2J8B216"/>
<name>A0A2J8B216_9FIRM</name>
<proteinExistence type="predicted"/>
<feature type="transmembrane region" description="Helical" evidence="1">
    <location>
        <begin position="95"/>
        <end position="121"/>
    </location>
</feature>
<comment type="caution">
    <text evidence="2">The sequence shown here is derived from an EMBL/GenBank/DDBJ whole genome shotgun (WGS) entry which is preliminary data.</text>
</comment>
<dbReference type="EMBL" id="NBZD01000002">
    <property type="protein sequence ID" value="PNH18827.1"/>
    <property type="molecule type" value="Genomic_DNA"/>
</dbReference>
<sequence length="257" mass="29178">MKNKKLMFKHLFGFRMLLSIILCLLSMSIVSFQNAGQEYFKNKTSFIAFSDGYFNSLLPFMVFIACALPAADIYASHKSSGMLRYFITRTGRKRYFIEIFLINAICAFVALFIAFSIWVLISVLLCTGKPNLDLELNHTQQYTYASLYLISPTMYVLMAILHGSIFSAVFATLALALTFYVPKKFVAWVSPALISIFLSLVAMFLHLTHFEPSVMFAFTKVGHLNAVLVWCSWLIIILASVILAWLKFMTTKNIQGE</sequence>
<evidence type="ECO:0000313" key="3">
    <source>
        <dbReference type="Proteomes" id="UP000236394"/>
    </source>
</evidence>
<organism evidence="2 3">
    <name type="scientific">Mageeibacillus indolicus</name>
    <dbReference type="NCBI Taxonomy" id="884684"/>
    <lineage>
        <taxon>Bacteria</taxon>
        <taxon>Bacillati</taxon>
        <taxon>Bacillota</taxon>
        <taxon>Clostridia</taxon>
        <taxon>Eubacteriales</taxon>
        <taxon>Oscillospiraceae</taxon>
        <taxon>Mageeibacillus</taxon>
    </lineage>
</organism>